<keyword evidence="3" id="KW-1185">Reference proteome</keyword>
<reference evidence="2 3" key="1">
    <citation type="submission" date="2022-03" db="EMBL/GenBank/DDBJ databases">
        <authorList>
            <person name="Macdonald S."/>
            <person name="Ahmed S."/>
            <person name="Newling K."/>
        </authorList>
    </citation>
    <scope>NUCLEOTIDE SEQUENCE [LARGE SCALE GENOMIC DNA]</scope>
</reference>
<dbReference type="InterPro" id="IPR002885">
    <property type="entry name" value="PPR_rpt"/>
</dbReference>
<evidence type="ECO:0000313" key="3">
    <source>
        <dbReference type="Proteomes" id="UP001642260"/>
    </source>
</evidence>
<dbReference type="PANTHER" id="PTHR47926">
    <property type="entry name" value="PENTATRICOPEPTIDE REPEAT-CONTAINING PROTEIN"/>
    <property type="match status" value="1"/>
</dbReference>
<dbReference type="InterPro" id="IPR046960">
    <property type="entry name" value="PPR_At4g14850-like_plant"/>
</dbReference>
<accession>A0ABC8JZC4</accession>
<keyword evidence="1" id="KW-0677">Repeat</keyword>
<name>A0ABC8JZC4_ERUVS</name>
<evidence type="ECO:0000256" key="1">
    <source>
        <dbReference type="ARBA" id="ARBA00022737"/>
    </source>
</evidence>
<dbReference type="EMBL" id="CAKOAT010133932">
    <property type="protein sequence ID" value="CAH8337271.1"/>
    <property type="molecule type" value="Genomic_DNA"/>
</dbReference>
<comment type="caution">
    <text evidence="2">The sequence shown here is derived from an EMBL/GenBank/DDBJ whole genome shotgun (WGS) entry which is preliminary data.</text>
</comment>
<protein>
    <recommendedName>
        <fullName evidence="4">Pentatricopeptide repeat-containing protein</fullName>
    </recommendedName>
</protein>
<gene>
    <name evidence="2" type="ORF">ERUC_LOCUS14288</name>
</gene>
<proteinExistence type="predicted"/>
<evidence type="ECO:0008006" key="4">
    <source>
        <dbReference type="Google" id="ProtNLM"/>
    </source>
</evidence>
<dbReference type="Gene3D" id="1.25.40.10">
    <property type="entry name" value="Tetratricopeptide repeat domain"/>
    <property type="match status" value="1"/>
</dbReference>
<sequence length="120" mass="13800">MDLYSIFKNSNDACKVFDEIPKRDIVSYNVLITCFLRLLRTRDVLYHFDNMIKNGSVNKPDSVTCLLALQDCACVQLQMEERRMLQILFTLDVGLVIDTVVIPCDRGRTTDGFEEKSHCC</sequence>
<organism evidence="2 3">
    <name type="scientific">Eruca vesicaria subsp. sativa</name>
    <name type="common">Garden rocket</name>
    <name type="synonym">Eruca sativa</name>
    <dbReference type="NCBI Taxonomy" id="29727"/>
    <lineage>
        <taxon>Eukaryota</taxon>
        <taxon>Viridiplantae</taxon>
        <taxon>Streptophyta</taxon>
        <taxon>Embryophyta</taxon>
        <taxon>Tracheophyta</taxon>
        <taxon>Spermatophyta</taxon>
        <taxon>Magnoliopsida</taxon>
        <taxon>eudicotyledons</taxon>
        <taxon>Gunneridae</taxon>
        <taxon>Pentapetalae</taxon>
        <taxon>rosids</taxon>
        <taxon>malvids</taxon>
        <taxon>Brassicales</taxon>
        <taxon>Brassicaceae</taxon>
        <taxon>Brassiceae</taxon>
        <taxon>Eruca</taxon>
    </lineage>
</organism>
<dbReference type="NCBIfam" id="TIGR00756">
    <property type="entry name" value="PPR"/>
    <property type="match status" value="1"/>
</dbReference>
<dbReference type="Proteomes" id="UP001642260">
    <property type="component" value="Unassembled WGS sequence"/>
</dbReference>
<evidence type="ECO:0000313" key="2">
    <source>
        <dbReference type="EMBL" id="CAH8337271.1"/>
    </source>
</evidence>
<dbReference type="AlphaFoldDB" id="A0ABC8JZC4"/>
<dbReference type="Pfam" id="PF01535">
    <property type="entry name" value="PPR"/>
    <property type="match status" value="1"/>
</dbReference>
<dbReference type="InterPro" id="IPR011990">
    <property type="entry name" value="TPR-like_helical_dom_sf"/>
</dbReference>